<evidence type="ECO:0000313" key="2">
    <source>
        <dbReference type="Proteomes" id="UP000001426"/>
    </source>
</evidence>
<proteinExistence type="predicted"/>
<evidence type="ECO:0000313" key="1">
    <source>
        <dbReference type="EMBL" id="WCL92561.1"/>
    </source>
</evidence>
<accession>A0AAF0BPM4</accession>
<dbReference type="GO" id="GO:0008168">
    <property type="term" value="F:methyltransferase activity"/>
    <property type="evidence" value="ECO:0007669"/>
    <property type="project" value="UniProtKB-KW"/>
</dbReference>
<dbReference type="GO" id="GO:0032259">
    <property type="term" value="P:methylation"/>
    <property type="evidence" value="ECO:0007669"/>
    <property type="project" value="UniProtKB-KW"/>
</dbReference>
<keyword evidence="2" id="KW-1185">Reference proteome</keyword>
<dbReference type="Gene3D" id="3.40.50.150">
    <property type="entry name" value="Vaccinia Virus protein VP39"/>
    <property type="match status" value="1"/>
</dbReference>
<dbReference type="KEGG" id="rpa:TX73_012410"/>
<dbReference type="InterPro" id="IPR029063">
    <property type="entry name" value="SAM-dependent_MTases_sf"/>
</dbReference>
<keyword evidence="1" id="KW-0489">Methyltransferase</keyword>
<reference evidence="1 2" key="1">
    <citation type="journal article" date="2004" name="Nat. Biotechnol.">
        <title>Complete genome sequence of the metabolically versatile photosynthetic bacterium Rhodopseudomonas palustris.</title>
        <authorList>
            <person name="Larimer F.W."/>
            <person name="Chain P."/>
            <person name="Hauser L."/>
            <person name="Lamerdin J."/>
            <person name="Malfatti S."/>
            <person name="Do L."/>
            <person name="Land M.L."/>
            <person name="Pelletier D.A."/>
            <person name="Beatty J.T."/>
            <person name="Lang A.S."/>
            <person name="Tabita F.R."/>
            <person name="Gibson J.L."/>
            <person name="Hanson T.E."/>
            <person name="Bobst C."/>
            <person name="Torres J.L."/>
            <person name="Peres C."/>
            <person name="Harrison F.H."/>
            <person name="Gibson J."/>
            <person name="Harwood C.S."/>
        </authorList>
    </citation>
    <scope>NUCLEOTIDE SEQUENCE [LARGE SCALE GENOMIC DNA]</scope>
    <source>
        <strain evidence="2">ATCC BAA-98 / CGA009</strain>
    </source>
</reference>
<dbReference type="RefSeq" id="WP_052304837.1">
    <property type="nucleotide sequence ID" value="NZ_CP116810.1"/>
</dbReference>
<sequence>MNQHCGGDFLLSSDQEIVRPFKASRIEQLHVERRNQILLVGPRGEFRQFAGHAIRSIGERDAWARLLREHFEGSVVSEVLELASGTGEVTAVLLSMSLAVTAIDPCEPMIAQAAAKHMKAQKRSNSILAMLKIR</sequence>
<dbReference type="SUPFAM" id="SSF53335">
    <property type="entry name" value="S-adenosyl-L-methionine-dependent methyltransferases"/>
    <property type="match status" value="1"/>
</dbReference>
<keyword evidence="1" id="KW-0808">Transferase</keyword>
<organism evidence="1 2">
    <name type="scientific">Rhodopseudomonas palustris (strain ATCC BAA-98 / CGA009)</name>
    <dbReference type="NCBI Taxonomy" id="258594"/>
    <lineage>
        <taxon>Bacteria</taxon>
        <taxon>Pseudomonadati</taxon>
        <taxon>Pseudomonadota</taxon>
        <taxon>Alphaproteobacteria</taxon>
        <taxon>Hyphomicrobiales</taxon>
        <taxon>Nitrobacteraceae</taxon>
        <taxon>Rhodopseudomonas</taxon>
    </lineage>
</organism>
<dbReference type="Proteomes" id="UP000001426">
    <property type="component" value="Chromosome"/>
</dbReference>
<protein>
    <submittedName>
        <fullName evidence="1">Class I SAM-dependent methyltransferase</fullName>
    </submittedName>
</protein>
<name>A0AAF0BPM4_RHOPA</name>
<gene>
    <name evidence="1" type="ORF">TX73_012410</name>
</gene>
<dbReference type="GeneID" id="66893461"/>
<dbReference type="AlphaFoldDB" id="A0AAF0BPM4"/>
<dbReference type="EMBL" id="CP116810">
    <property type="protein sequence ID" value="WCL92561.1"/>
    <property type="molecule type" value="Genomic_DNA"/>
</dbReference>